<reference evidence="6" key="1">
    <citation type="submission" date="2023-03" db="EMBL/GenBank/DDBJ databases">
        <title>Emydomyces testavorans Genome Sequence.</title>
        <authorList>
            <person name="Hoyer L."/>
        </authorList>
    </citation>
    <scope>NUCLEOTIDE SEQUENCE</scope>
    <source>
        <strain evidence="6">16-2883</strain>
    </source>
</reference>
<organism evidence="6 7">
    <name type="scientific">Emydomyces testavorans</name>
    <dbReference type="NCBI Taxonomy" id="2070801"/>
    <lineage>
        <taxon>Eukaryota</taxon>
        <taxon>Fungi</taxon>
        <taxon>Dikarya</taxon>
        <taxon>Ascomycota</taxon>
        <taxon>Pezizomycotina</taxon>
        <taxon>Eurotiomycetes</taxon>
        <taxon>Eurotiomycetidae</taxon>
        <taxon>Onygenales</taxon>
        <taxon>Nannizziopsiaceae</taxon>
        <taxon>Emydomyces</taxon>
    </lineage>
</organism>
<dbReference type="Pfam" id="PF25151">
    <property type="entry name" value="TPR_Trm732_C"/>
    <property type="match status" value="1"/>
</dbReference>
<evidence type="ECO:0000256" key="2">
    <source>
        <dbReference type="ARBA" id="ARBA00022694"/>
    </source>
</evidence>
<dbReference type="PANTHER" id="PTHR14387">
    <property type="entry name" value="THADA/DEATH RECEPTOR INTERACTING PROTEIN"/>
    <property type="match status" value="1"/>
</dbReference>
<evidence type="ECO:0000259" key="4">
    <source>
        <dbReference type="Pfam" id="PF25150"/>
    </source>
</evidence>
<evidence type="ECO:0000259" key="3">
    <source>
        <dbReference type="Pfam" id="PF10350"/>
    </source>
</evidence>
<evidence type="ECO:0000313" key="7">
    <source>
        <dbReference type="Proteomes" id="UP001219355"/>
    </source>
</evidence>
<name>A0AAF0DEW8_9EURO</name>
<evidence type="ECO:0000259" key="5">
    <source>
        <dbReference type="Pfam" id="PF25151"/>
    </source>
</evidence>
<dbReference type="Proteomes" id="UP001219355">
    <property type="component" value="Chromosome 2"/>
</dbReference>
<keyword evidence="2" id="KW-0819">tRNA processing</keyword>
<dbReference type="InterPro" id="IPR056843">
    <property type="entry name" value="THADA-like_TPR"/>
</dbReference>
<dbReference type="InterPro" id="IPR016024">
    <property type="entry name" value="ARM-type_fold"/>
</dbReference>
<sequence>MSDTGMDAPEGTIDLESYFLDRDFFVVPEDALRDITKGPLRDFILQCRDIQQLQQVWNCLLHTFSAANLPGSHNTAICNAISGYLESALKSDNEELRQFVLSETTWMSVFENYLDRYQNGRPKPMKQVLTTLIMIVSKYMDASTSRLVYQQIARITIPVIVLFEPRSRLKACLVALEALMRKDAVDVAELCRLTENWLWDNRPSWIPLLGEHCVNLEIPLNKLAHQTERNELSLEDLRLYAMQIFCLVLLLNMNNRDISLPAGMLFFQLCCRLKSVTSVYEFQYYTNGTPFWAAPLKYVSLMNLNDLDPIANHALFPLFQTEPKDFLSFVTSLPLDSLQSKSYTRASNEEYTLLFAILELGKTLGLVHNKEALPNLSPRVAESSVILQTEDYQQFLVHINENIRIPALSLLITDPATTRPLSPTALQILMDTLPYMHADTDPHSRSQLLGLLRRLVIRLRGSSNTTQAAVDNRLEGKSDQPMQKDTVPDAQSFLHWYINFLESDLQPTAPYQKHILALKVLLLLLQSGVDSRIDPVHLSKMGQDQQTWRFNTEVFKPKLFRAIADLLIDPFDDVRETSLMLLRLFPHDFLQIHSDASHPTPYSQLLEALSRAETLAADTSRADHSDSVGRLYHLLFDLAPAADDNEQQTGANQSKTKHGIVDDLLMHLERSISCSPQAFYSILHNTPLQGQVMALRYIAETPNFHVIASSSQDPVPSWSSFLERMLSVAWSIWFGVHDTLCVDSPEREHEDIGDELAGPKDVLSFSWRALRESSLLLNAILLNPTFAPSGSQDGIGYRMLLRIGSLSFEQLTELRHRGAFSTVSQTFASCCQRCVQSDDAAAQDLPAGWYKETVGIIYDQGSQLTRRSAGLPAIITGIASSQPKSDLFRQIMEKLQDIARTSPMDAAENADLELPQVHALNCLKDLFTNTILSLSTEPHIMSALDISANCLGSKIWAIRNCGLMLFRALINRMSCPTPESRRGVFTMPGSESNHTVPFEKYRGLVPLLSKLLDTPLSEAQSRELEASGESDLSILTERVFPALELIGNKAPSLPSSEDEILRRLALSHLSSPVWGIRDHSARTYVSLVKRTELLQTAQEFLVSGTQPQTPNEVHGRLLCMKYLLQKLWELPCGYWRRAYDLLLCAEHKLNDLDNLEDAMATIEKLFKDHFSLQLAPHTQACFFEILGDALQASVVCGKEDAILPLCETKSQKSLFETLLGRLLTSTSGSSAARSSSVLIRFFAFDIISLKLLKKSAPEDLAQLVEGISVVDLDAAPWLLHRLHQVFGSYTGVRFDTIRLYICIIEITQSQQLKTAAMSNLAKSLEDVYEKGAQFPSELEFLKDWAKSIDLFTEESGSQLSNREMVNTSMHLEGCLLPLRVESAEGLVNSAAMKINMRRLVQMMSSAMAEETEFSTRYSVVSSMKCFILGLQIRGIYSRDSSCLVEVYFILYDILNDDAEEIRDAGAHIASKILLAEFLTPKLPLASTVALAGFFAQFFPTSQGVFEGALFRFMGGHRNKCPFTSVSELFAELHKGSTVLFVEEKQNLYIDEVREIEIWSSVLARLDYHNCTADLRRKFFSWVSNGLATFCEEVRKDQAMGILGWMSVSDAFAVTMRLIYGAKVLLVTEGLGCPDSNLSTLQVALQELKGIGDSAGTYEPWISGVNSALDPKDASDTSVLQASFDLC</sequence>
<comment type="similarity">
    <text evidence="1">Belongs to the THADA family.</text>
</comment>
<dbReference type="PANTHER" id="PTHR14387:SF0">
    <property type="entry name" value="DUF2428 DOMAIN-CONTAINING PROTEIN"/>
    <property type="match status" value="1"/>
</dbReference>
<feature type="domain" description="tRNA (32-2'-O)-methyltransferase regulator THADA-like C-terminal TPR repeats region" evidence="5">
    <location>
        <begin position="959"/>
        <end position="1123"/>
    </location>
</feature>
<accession>A0AAF0DEW8</accession>
<dbReference type="GO" id="GO:0030488">
    <property type="term" value="P:tRNA methylation"/>
    <property type="evidence" value="ECO:0007669"/>
    <property type="project" value="TreeGrafter"/>
</dbReference>
<feature type="domain" description="tRNA (32-2'-O)-methyltransferase regulator THADA-like TPR repeats region" evidence="4">
    <location>
        <begin position="292"/>
        <end position="576"/>
    </location>
</feature>
<dbReference type="Pfam" id="PF26523">
    <property type="entry name" value="Trm732_C"/>
    <property type="match status" value="1"/>
</dbReference>
<dbReference type="Pfam" id="PF10350">
    <property type="entry name" value="DUF2428"/>
    <property type="match status" value="1"/>
</dbReference>
<evidence type="ECO:0008006" key="8">
    <source>
        <dbReference type="Google" id="ProtNLM"/>
    </source>
</evidence>
<protein>
    <recommendedName>
        <fullName evidence="8">DUF2428 domain-containing protein</fullName>
    </recommendedName>
</protein>
<gene>
    <name evidence="6" type="ORF">PRK78_002467</name>
</gene>
<dbReference type="EMBL" id="CP120628">
    <property type="protein sequence ID" value="WEW57008.1"/>
    <property type="molecule type" value="Genomic_DNA"/>
</dbReference>
<dbReference type="SUPFAM" id="SSF48371">
    <property type="entry name" value="ARM repeat"/>
    <property type="match status" value="1"/>
</dbReference>
<dbReference type="GO" id="GO:0005829">
    <property type="term" value="C:cytosol"/>
    <property type="evidence" value="ECO:0007669"/>
    <property type="project" value="TreeGrafter"/>
</dbReference>
<dbReference type="Pfam" id="PF25150">
    <property type="entry name" value="TPR_Trm732"/>
    <property type="match status" value="1"/>
</dbReference>
<proteinExistence type="inferred from homology"/>
<feature type="domain" description="DUF2428" evidence="3">
    <location>
        <begin position="721"/>
        <end position="957"/>
    </location>
</feature>
<keyword evidence="7" id="KW-1185">Reference proteome</keyword>
<dbReference type="InterPro" id="IPR056842">
    <property type="entry name" value="THADA-like_TPR_C"/>
</dbReference>
<dbReference type="InterPro" id="IPR051954">
    <property type="entry name" value="tRNA_methyltransferase_THADA"/>
</dbReference>
<evidence type="ECO:0000313" key="6">
    <source>
        <dbReference type="EMBL" id="WEW57008.1"/>
    </source>
</evidence>
<evidence type="ECO:0000256" key="1">
    <source>
        <dbReference type="ARBA" id="ARBA00010409"/>
    </source>
</evidence>
<dbReference type="InterPro" id="IPR019442">
    <property type="entry name" value="THADA/TRM732_DUF2428"/>
</dbReference>